<dbReference type="EMBL" id="BKCJ010000732">
    <property type="protein sequence ID" value="GEU35800.1"/>
    <property type="molecule type" value="Genomic_DNA"/>
</dbReference>
<dbReference type="PANTHER" id="PTHR10775">
    <property type="entry name" value="OS08G0208400 PROTEIN"/>
    <property type="match status" value="1"/>
</dbReference>
<comment type="caution">
    <text evidence="1">The sequence shown here is derived from an EMBL/GenBank/DDBJ whole genome shotgun (WGS) entry which is preliminary data.</text>
</comment>
<dbReference type="AlphaFoldDB" id="A0A6L2JGD4"/>
<proteinExistence type="predicted"/>
<dbReference type="PANTHER" id="PTHR10775:SF170">
    <property type="entry name" value="TRANSPOSASE-ASSOCIATED DOMAIN-CONTAINING PROTEIN-RELATED"/>
    <property type="match status" value="1"/>
</dbReference>
<name>A0A6L2JGD4_TANCI</name>
<reference evidence="1" key="1">
    <citation type="journal article" date="2019" name="Sci. Rep.">
        <title>Draft genome of Tanacetum cinerariifolium, the natural source of mosquito coil.</title>
        <authorList>
            <person name="Yamashiro T."/>
            <person name="Shiraishi A."/>
            <person name="Satake H."/>
            <person name="Nakayama K."/>
        </authorList>
    </citation>
    <scope>NUCLEOTIDE SEQUENCE</scope>
</reference>
<organism evidence="1">
    <name type="scientific">Tanacetum cinerariifolium</name>
    <name type="common">Dalmatian daisy</name>
    <name type="synonym">Chrysanthemum cinerariifolium</name>
    <dbReference type="NCBI Taxonomy" id="118510"/>
    <lineage>
        <taxon>Eukaryota</taxon>
        <taxon>Viridiplantae</taxon>
        <taxon>Streptophyta</taxon>
        <taxon>Embryophyta</taxon>
        <taxon>Tracheophyta</taxon>
        <taxon>Spermatophyta</taxon>
        <taxon>Magnoliopsida</taxon>
        <taxon>eudicotyledons</taxon>
        <taxon>Gunneridae</taxon>
        <taxon>Pentapetalae</taxon>
        <taxon>asterids</taxon>
        <taxon>campanulids</taxon>
        <taxon>Asterales</taxon>
        <taxon>Asteraceae</taxon>
        <taxon>Asteroideae</taxon>
        <taxon>Anthemideae</taxon>
        <taxon>Anthemidinae</taxon>
        <taxon>Tanacetum</taxon>
    </lineage>
</organism>
<evidence type="ECO:0000313" key="1">
    <source>
        <dbReference type="EMBL" id="GEU35800.1"/>
    </source>
</evidence>
<gene>
    <name evidence="1" type="ORF">Tci_007778</name>
</gene>
<sequence>MSDMIALLNDLSYIPLNNDENETTQGDIGEASNEPAQAKHNEFKELYASANEERYPGCDNVTRLDFMEKFTYLKVKGKLIDSILNEMLEFFQHVFLTMKGYKLLPLYYAIKKTFKTNGLGYESIHTYVNDCFLYRGDNNKDMHFGPVCKTSRWKDSNTPGKKVAKNVLHYFVIIPRLQYLYKSSYIAKEMAWHATLQISHIYTHEST</sequence>
<protein>
    <submittedName>
        <fullName evidence="1">Uncharacterized protein</fullName>
    </submittedName>
</protein>
<accession>A0A6L2JGD4</accession>